<evidence type="ECO:0000256" key="7">
    <source>
        <dbReference type="SAM" id="MobiDB-lite"/>
    </source>
</evidence>
<evidence type="ECO:0000256" key="4">
    <source>
        <dbReference type="ARBA" id="ARBA00022777"/>
    </source>
</evidence>
<proteinExistence type="predicted"/>
<dbReference type="PROSITE" id="PS00107">
    <property type="entry name" value="PROTEIN_KINASE_ATP"/>
    <property type="match status" value="1"/>
</dbReference>
<evidence type="ECO:0000313" key="11">
    <source>
        <dbReference type="Proteomes" id="UP000023152"/>
    </source>
</evidence>
<dbReference type="EMBL" id="ASPP01012309">
    <property type="protein sequence ID" value="ETO20727.1"/>
    <property type="molecule type" value="Genomic_DNA"/>
</dbReference>
<dbReference type="OMA" id="ECWREEE"/>
<dbReference type="PROSITE" id="PS00889">
    <property type="entry name" value="CNMP_BINDING_2"/>
    <property type="match status" value="2"/>
</dbReference>
<dbReference type="InterPro" id="IPR000595">
    <property type="entry name" value="cNMP-bd_dom"/>
</dbReference>
<dbReference type="SUPFAM" id="SSF56112">
    <property type="entry name" value="Protein kinase-like (PK-like)"/>
    <property type="match status" value="1"/>
</dbReference>
<keyword evidence="1" id="KW-0723">Serine/threonine-protein kinase</keyword>
<dbReference type="InterPro" id="IPR011009">
    <property type="entry name" value="Kinase-like_dom_sf"/>
</dbReference>
<dbReference type="InterPro" id="IPR014710">
    <property type="entry name" value="RmlC-like_jellyroll"/>
</dbReference>
<evidence type="ECO:0000256" key="2">
    <source>
        <dbReference type="ARBA" id="ARBA00022679"/>
    </source>
</evidence>
<dbReference type="PROSITE" id="PS00888">
    <property type="entry name" value="CNMP_BINDING_1"/>
    <property type="match status" value="1"/>
</dbReference>
<keyword evidence="11" id="KW-1185">Reference proteome</keyword>
<keyword evidence="4 10" id="KW-0418">Kinase</keyword>
<dbReference type="PROSITE" id="PS50011">
    <property type="entry name" value="PROTEIN_KINASE_DOM"/>
    <property type="match status" value="1"/>
</dbReference>
<keyword evidence="5 6" id="KW-0067">ATP-binding</keyword>
<dbReference type="Gene3D" id="3.30.200.20">
    <property type="entry name" value="Phosphorylase Kinase, domain 1"/>
    <property type="match status" value="1"/>
</dbReference>
<dbReference type="OrthoDB" id="417078at2759"/>
<dbReference type="GO" id="GO:0005952">
    <property type="term" value="C:cAMP-dependent protein kinase complex"/>
    <property type="evidence" value="ECO:0007669"/>
    <property type="project" value="TreeGrafter"/>
</dbReference>
<reference evidence="10 11" key="1">
    <citation type="journal article" date="2013" name="Curr. Biol.">
        <title>The Genome of the Foraminiferan Reticulomyxa filosa.</title>
        <authorList>
            <person name="Glockner G."/>
            <person name="Hulsmann N."/>
            <person name="Schleicher M."/>
            <person name="Noegel A.A."/>
            <person name="Eichinger L."/>
            <person name="Gallinger C."/>
            <person name="Pawlowski J."/>
            <person name="Sierra R."/>
            <person name="Euteneuer U."/>
            <person name="Pillet L."/>
            <person name="Moustafa A."/>
            <person name="Platzer M."/>
            <person name="Groth M."/>
            <person name="Szafranski K."/>
            <person name="Schliwa M."/>
        </authorList>
    </citation>
    <scope>NUCLEOTIDE SEQUENCE [LARGE SCALE GENOMIC DNA]</scope>
</reference>
<comment type="caution">
    <text evidence="10">The sequence shown here is derived from an EMBL/GenBank/DDBJ whole genome shotgun (WGS) entry which is preliminary data.</text>
</comment>
<dbReference type="InterPro" id="IPR018490">
    <property type="entry name" value="cNMP-bd_dom_sf"/>
</dbReference>
<feature type="domain" description="Cyclic nucleotide-binding" evidence="9">
    <location>
        <begin position="155"/>
        <end position="271"/>
    </location>
</feature>
<protein>
    <submittedName>
        <fullName evidence="10">Protein kinase</fullName>
    </submittedName>
</protein>
<feature type="binding site" evidence="6">
    <location>
        <position position="351"/>
    </location>
    <ligand>
        <name>ATP</name>
        <dbReference type="ChEBI" id="CHEBI:30616"/>
    </ligand>
</feature>
<dbReference type="InterPro" id="IPR018488">
    <property type="entry name" value="cNMP-bd_CS"/>
</dbReference>
<dbReference type="SUPFAM" id="SSF51206">
    <property type="entry name" value="cAMP-binding domain-like"/>
    <property type="match status" value="2"/>
</dbReference>
<dbReference type="GO" id="GO:0005524">
    <property type="term" value="F:ATP binding"/>
    <property type="evidence" value="ECO:0007669"/>
    <property type="project" value="UniProtKB-UniRule"/>
</dbReference>
<dbReference type="PROSITE" id="PS50042">
    <property type="entry name" value="CNMP_BINDING_3"/>
    <property type="match status" value="2"/>
</dbReference>
<accession>X6N5Y6</accession>
<feature type="domain" description="Cyclic nucleotide-binding" evidence="9">
    <location>
        <begin position="24"/>
        <end position="140"/>
    </location>
</feature>
<dbReference type="GO" id="GO:0004691">
    <property type="term" value="F:cAMP-dependent protein kinase activity"/>
    <property type="evidence" value="ECO:0007669"/>
    <property type="project" value="TreeGrafter"/>
</dbReference>
<feature type="non-terminal residue" evidence="10">
    <location>
        <position position="1"/>
    </location>
</feature>
<feature type="region of interest" description="Disordered" evidence="7">
    <location>
        <begin position="274"/>
        <end position="304"/>
    </location>
</feature>
<dbReference type="PRINTS" id="PR00103">
    <property type="entry name" value="CAMPKINASE"/>
</dbReference>
<evidence type="ECO:0000256" key="1">
    <source>
        <dbReference type="ARBA" id="ARBA00022527"/>
    </source>
</evidence>
<dbReference type="Gene3D" id="2.60.120.10">
    <property type="entry name" value="Jelly Rolls"/>
    <property type="match status" value="2"/>
</dbReference>
<keyword evidence="3 6" id="KW-0547">Nucleotide-binding</keyword>
<evidence type="ECO:0000259" key="9">
    <source>
        <dbReference type="PROSITE" id="PS50042"/>
    </source>
</evidence>
<keyword evidence="2" id="KW-0808">Transferase</keyword>
<feature type="domain" description="Protein kinase" evidence="8">
    <location>
        <begin position="318"/>
        <end position="432"/>
    </location>
</feature>
<dbReference type="PANTHER" id="PTHR24353:SF139">
    <property type="match status" value="1"/>
</dbReference>
<evidence type="ECO:0000256" key="6">
    <source>
        <dbReference type="PROSITE-ProRule" id="PRU10141"/>
    </source>
</evidence>
<dbReference type="CDD" id="cd00038">
    <property type="entry name" value="CAP_ED"/>
    <property type="match status" value="2"/>
</dbReference>
<evidence type="ECO:0000313" key="10">
    <source>
        <dbReference type="EMBL" id="ETO20727.1"/>
    </source>
</evidence>
<gene>
    <name evidence="10" type="ORF">RFI_16487</name>
</gene>
<dbReference type="PANTHER" id="PTHR24353">
    <property type="entry name" value="CYCLIC NUCLEOTIDE-DEPENDENT PROTEIN KINASE"/>
    <property type="match status" value="1"/>
</dbReference>
<dbReference type="Gene3D" id="1.10.510.10">
    <property type="entry name" value="Transferase(Phosphotransferase) domain 1"/>
    <property type="match status" value="1"/>
</dbReference>
<name>X6N5Y6_RETFI</name>
<dbReference type="Proteomes" id="UP000023152">
    <property type="component" value="Unassembled WGS sequence"/>
</dbReference>
<dbReference type="SMART" id="SM00100">
    <property type="entry name" value="cNMP"/>
    <property type="match status" value="2"/>
</dbReference>
<dbReference type="InterPro" id="IPR000719">
    <property type="entry name" value="Prot_kinase_dom"/>
</dbReference>
<evidence type="ECO:0000256" key="3">
    <source>
        <dbReference type="ARBA" id="ARBA00022741"/>
    </source>
</evidence>
<dbReference type="InterPro" id="IPR017441">
    <property type="entry name" value="Protein_kinase_ATP_BS"/>
</dbReference>
<evidence type="ECO:0000256" key="5">
    <source>
        <dbReference type="ARBA" id="ARBA00022840"/>
    </source>
</evidence>
<dbReference type="AlphaFoldDB" id="X6N5Y6"/>
<evidence type="ECO:0000259" key="8">
    <source>
        <dbReference type="PROSITE" id="PS50011"/>
    </source>
</evidence>
<dbReference type="Pfam" id="PF00069">
    <property type="entry name" value="Pkinase"/>
    <property type="match status" value="1"/>
</dbReference>
<dbReference type="Pfam" id="PF00027">
    <property type="entry name" value="cNMP_binding"/>
    <property type="match status" value="2"/>
</dbReference>
<sequence>NEEEAQKDKKTTDWILECVKDNLLFLKLDREQRERVVKRMRLVKVPTGTAIITQGEVNANTFYVCESGSFDILVDKVKVGQYKRGGCFGELALLYDSPRAATITATSDSEVWEVSRNAFRYEVAAAYKQKNVETINFLKKVELFSFVLNKKKKSWNKPLLNSEITLAADALMEITFTTGQVVIKEGDEGDKFYIIKKGMCQWSKSNGEKGELSEGMFFGERALRTKEKRAATITALSSELLLLAMTAKDFEGLLGPVIEIIDGRISQYKRMAEEFEKEQKEAQSPKDTKDTPSGEQEKPSEEENIAAKRDKVCGLKELVTIGLLGKGAFGYVSLVEDPKTKKSYALKAIKKCQIVELGQQAHIISEKRVMEKMFNQFLVNLHRTYKDKLRVYFLLDACLGGELFTILRHKRYFDENTARFFTACVGNKFFFF</sequence>
<organism evidence="10 11">
    <name type="scientific">Reticulomyxa filosa</name>
    <dbReference type="NCBI Taxonomy" id="46433"/>
    <lineage>
        <taxon>Eukaryota</taxon>
        <taxon>Sar</taxon>
        <taxon>Rhizaria</taxon>
        <taxon>Retaria</taxon>
        <taxon>Foraminifera</taxon>
        <taxon>Monothalamids</taxon>
        <taxon>Reticulomyxidae</taxon>
        <taxon>Reticulomyxa</taxon>
    </lineage>
</organism>